<reference evidence="1" key="1">
    <citation type="journal article" date="2014" name="Front. Microbiol.">
        <title>High frequency of phylogenetically diverse reductive dehalogenase-homologous genes in deep subseafloor sedimentary metagenomes.</title>
        <authorList>
            <person name="Kawai M."/>
            <person name="Futagami T."/>
            <person name="Toyoda A."/>
            <person name="Takaki Y."/>
            <person name="Nishi S."/>
            <person name="Hori S."/>
            <person name="Arai W."/>
            <person name="Tsubouchi T."/>
            <person name="Morono Y."/>
            <person name="Uchiyama I."/>
            <person name="Ito T."/>
            <person name="Fujiyama A."/>
            <person name="Inagaki F."/>
            <person name="Takami H."/>
        </authorList>
    </citation>
    <scope>NUCLEOTIDE SEQUENCE</scope>
    <source>
        <strain evidence="1">Expedition CK06-06</strain>
    </source>
</reference>
<dbReference type="AlphaFoldDB" id="X0X901"/>
<name>X0X901_9ZZZZ</name>
<organism evidence="1">
    <name type="scientific">marine sediment metagenome</name>
    <dbReference type="NCBI Taxonomy" id="412755"/>
    <lineage>
        <taxon>unclassified sequences</taxon>
        <taxon>metagenomes</taxon>
        <taxon>ecological metagenomes</taxon>
    </lineage>
</organism>
<dbReference type="EMBL" id="BARS01040200">
    <property type="protein sequence ID" value="GAG33143.1"/>
    <property type="molecule type" value="Genomic_DNA"/>
</dbReference>
<protein>
    <submittedName>
        <fullName evidence="1">Uncharacterized protein</fullName>
    </submittedName>
</protein>
<proteinExistence type="predicted"/>
<evidence type="ECO:0000313" key="1">
    <source>
        <dbReference type="EMBL" id="GAG33143.1"/>
    </source>
</evidence>
<gene>
    <name evidence="1" type="ORF">S01H1_61321</name>
</gene>
<sequence length="130" mass="13945">MEVYVYHQLVGDSMNAAFLSVKDLSADPPFNQADWELSIKSTGTAASDFDEMGFSDAANGWGGEYNGLSALQGPGTTGFSHMKEFLKSCGSMMTGTDANAIGKSRVGLYTVGFLPSTWWTKPGVTNYYGE</sequence>
<accession>X0X901</accession>
<comment type="caution">
    <text evidence="1">The sequence shown here is derived from an EMBL/GenBank/DDBJ whole genome shotgun (WGS) entry which is preliminary data.</text>
</comment>